<reference evidence="2" key="1">
    <citation type="journal article" date="2019" name="Int. J. Syst. Evol. Microbiol.">
        <title>The Global Catalogue of Microorganisms (GCM) 10K type strain sequencing project: providing services to taxonomists for standard genome sequencing and annotation.</title>
        <authorList>
            <consortium name="The Broad Institute Genomics Platform"/>
            <consortium name="The Broad Institute Genome Sequencing Center for Infectious Disease"/>
            <person name="Wu L."/>
            <person name="Ma J."/>
        </authorList>
    </citation>
    <scope>NUCLEOTIDE SEQUENCE [LARGE SCALE GENOMIC DNA]</scope>
    <source>
        <strain evidence="2">R28</strain>
    </source>
</reference>
<dbReference type="EMBL" id="JBHUHQ010000002">
    <property type="protein sequence ID" value="MFD2043057.1"/>
    <property type="molecule type" value="Genomic_DNA"/>
</dbReference>
<sequence length="47" mass="5677">MNEKHILLFKNLKQIKDYWTDTAVDSLNPNTDLIWSESEEEYELFQS</sequence>
<keyword evidence="2" id="KW-1185">Reference proteome</keyword>
<evidence type="ECO:0000313" key="1">
    <source>
        <dbReference type="EMBL" id="MFD2043057.1"/>
    </source>
</evidence>
<proteinExistence type="predicted"/>
<gene>
    <name evidence="1" type="ORF">ACFSJF_01870</name>
</gene>
<evidence type="ECO:0000313" key="2">
    <source>
        <dbReference type="Proteomes" id="UP001597383"/>
    </source>
</evidence>
<protein>
    <submittedName>
        <fullName evidence="1">Uncharacterized protein</fullName>
    </submittedName>
</protein>
<dbReference type="RefSeq" id="WP_377554868.1">
    <property type="nucleotide sequence ID" value="NZ_JBHUMI010000003.1"/>
</dbReference>
<accession>A0ABW4VUX3</accession>
<dbReference type="Proteomes" id="UP001597383">
    <property type="component" value="Unassembled WGS sequence"/>
</dbReference>
<organism evidence="1 2">
    <name type="scientific">Ornithinibacillus salinisoli</name>
    <dbReference type="NCBI Taxonomy" id="1848459"/>
    <lineage>
        <taxon>Bacteria</taxon>
        <taxon>Bacillati</taxon>
        <taxon>Bacillota</taxon>
        <taxon>Bacilli</taxon>
        <taxon>Bacillales</taxon>
        <taxon>Bacillaceae</taxon>
        <taxon>Ornithinibacillus</taxon>
    </lineage>
</organism>
<comment type="caution">
    <text evidence="1">The sequence shown here is derived from an EMBL/GenBank/DDBJ whole genome shotgun (WGS) entry which is preliminary data.</text>
</comment>
<name>A0ABW4VUX3_9BACI</name>